<dbReference type="Pfam" id="PF00288">
    <property type="entry name" value="GHMP_kinases_N"/>
    <property type="match status" value="1"/>
</dbReference>
<dbReference type="EC" id="2.7.1.169" evidence="1"/>
<comment type="similarity">
    <text evidence="1">Belongs to the GHMP kinase family. PoK subfamily.</text>
</comment>
<dbReference type="eggNOG" id="arCOG04263">
    <property type="taxonomic scope" value="Archaea"/>
</dbReference>
<keyword evidence="1" id="KW-0808">Transferase</keyword>
<gene>
    <name evidence="3" type="ordered locus">PYCH_00900</name>
</gene>
<dbReference type="Proteomes" id="UP000008386">
    <property type="component" value="Chromosome"/>
</dbReference>
<dbReference type="HOGENOM" id="CLU_081191_0_0_2"/>
<proteinExistence type="inferred from homology"/>
<name>F8AFI7_PYRYC</name>
<dbReference type="InterPro" id="IPR006204">
    <property type="entry name" value="GHMP_kinase_N_dom"/>
</dbReference>
<dbReference type="SUPFAM" id="SSF54211">
    <property type="entry name" value="Ribosomal protein S5 domain 2-like"/>
    <property type="match status" value="1"/>
</dbReference>
<dbReference type="NCBIfam" id="NF041122">
    <property type="entry name" value="panto_kin_Thplsm"/>
    <property type="match status" value="1"/>
</dbReference>
<dbReference type="GO" id="GO:0016301">
    <property type="term" value="F:kinase activity"/>
    <property type="evidence" value="ECO:0007669"/>
    <property type="project" value="UniProtKB-UniRule"/>
</dbReference>
<comment type="function">
    <text evidence="1">Phosphorylates (R)-pantoate to form (R)-4-phosphopantoate in the CoA biosynthesis pathway.</text>
</comment>
<dbReference type="InterPro" id="IPR053616">
    <property type="entry name" value="GHMP_kinase_PoK-type"/>
</dbReference>
<comment type="pathway">
    <text evidence="1">Cofactor biosynthesis; coenzyme A biosynthesis.</text>
</comment>
<dbReference type="PANTHER" id="PTHR42282:SF1">
    <property type="entry name" value="PANTOATE KINASE"/>
    <property type="match status" value="1"/>
</dbReference>
<sequence>MMLIRAFVPAHITAFFVPVIEEDPLKSGSLGAGINLDKGTNVFLSVEEGHEGNIHVTFNGEPVKREEAVITYWVAERLLPQDFIGEIEIWQYFDFPNGHGFANSAGGALGTALTLAYRFGRTLLQAARTAHEAEVRHGGGLGDVVAQLHGGIEMRVKAGGPGVAVVDNILVEGYRVLAIPLGRMGTKEVLEGDVIEAIRRAGEEALEKLLREPTAENMMRLAREFAEGTGLLEGELLEVAREIDRVLSLPSSMVMLGKSLFALVRENEVKNVKALMMDLNLPYELCGIYWGRPVVGRWIGGE</sequence>
<dbReference type="EMBL" id="CP002779">
    <property type="protein sequence ID" value="AEH23803.1"/>
    <property type="molecule type" value="Genomic_DNA"/>
</dbReference>
<dbReference type="HAMAP" id="MF_02223">
    <property type="entry name" value="Pantoate_kinase"/>
    <property type="match status" value="1"/>
</dbReference>
<dbReference type="STRING" id="529709.PYCH_00900"/>
<organism evidence="3 4">
    <name type="scientific">Pyrococcus yayanosii (strain CH1 / JCM 16557)</name>
    <dbReference type="NCBI Taxonomy" id="529709"/>
    <lineage>
        <taxon>Archaea</taxon>
        <taxon>Methanobacteriati</taxon>
        <taxon>Methanobacteriota</taxon>
        <taxon>Thermococci</taxon>
        <taxon>Thermococcales</taxon>
        <taxon>Thermococcaceae</taxon>
        <taxon>Pyrococcus</taxon>
    </lineage>
</organism>
<accession>F8AFI7</accession>
<evidence type="ECO:0000256" key="1">
    <source>
        <dbReference type="HAMAP-Rule" id="MF_02223"/>
    </source>
</evidence>
<dbReference type="PIRSF" id="PIRSF016896">
    <property type="entry name" value="GHMP_arc_MJ0969"/>
    <property type="match status" value="1"/>
</dbReference>
<protein>
    <recommendedName>
        <fullName evidence="1">Pantoate kinase</fullName>
        <shortName evidence="1">PoK</shortName>
        <ecNumber evidence="1">2.7.1.169</ecNumber>
    </recommendedName>
</protein>
<keyword evidence="4" id="KW-1185">Reference proteome</keyword>
<keyword evidence="1" id="KW-0547">Nucleotide-binding</keyword>
<dbReference type="UniPathway" id="UPA00241"/>
<reference evidence="3 4" key="1">
    <citation type="journal article" date="2011" name="J. Bacteriol.">
        <title>Complete genome sequence of the obligate piezophilic hyperthermophilic archaeon Pyrococcus yayanosii CH1.</title>
        <authorList>
            <person name="Jun X."/>
            <person name="Lupeng L."/>
            <person name="Minjuan X."/>
            <person name="Oger P."/>
            <person name="Fengping W."/>
            <person name="Jebbar M."/>
            <person name="Xiang X."/>
        </authorList>
    </citation>
    <scope>NUCLEOTIDE SEQUENCE [LARGE SCALE GENOMIC DNA]</scope>
    <source>
        <strain evidence="4">CH1 / JCM 16557</strain>
    </source>
</reference>
<dbReference type="KEGG" id="pya:PYCH_00900"/>
<evidence type="ECO:0000313" key="3">
    <source>
        <dbReference type="EMBL" id="AEH23803.1"/>
    </source>
</evidence>
<dbReference type="AlphaFoldDB" id="F8AFI7"/>
<dbReference type="InterPro" id="IPR012043">
    <property type="entry name" value="PoK"/>
</dbReference>
<keyword evidence="1 3" id="KW-0418">Kinase</keyword>
<dbReference type="GO" id="GO:0005524">
    <property type="term" value="F:ATP binding"/>
    <property type="evidence" value="ECO:0007669"/>
    <property type="project" value="UniProtKB-KW"/>
</dbReference>
<dbReference type="GO" id="GO:0015937">
    <property type="term" value="P:coenzyme A biosynthetic process"/>
    <property type="evidence" value="ECO:0007669"/>
    <property type="project" value="UniProtKB-UniRule"/>
</dbReference>
<comment type="catalytic activity">
    <reaction evidence="1">
        <text>(R)-pantoate + ATP = (R)-4-phosphopantoate + ADP + H(+)</text>
        <dbReference type="Rhea" id="RHEA:28246"/>
        <dbReference type="ChEBI" id="CHEBI:15378"/>
        <dbReference type="ChEBI" id="CHEBI:15980"/>
        <dbReference type="ChEBI" id="CHEBI:30616"/>
        <dbReference type="ChEBI" id="CHEBI:61294"/>
        <dbReference type="ChEBI" id="CHEBI:456216"/>
        <dbReference type="EC" id="2.7.1.169"/>
    </reaction>
</comment>
<evidence type="ECO:0000259" key="2">
    <source>
        <dbReference type="Pfam" id="PF00288"/>
    </source>
</evidence>
<dbReference type="PANTHER" id="PTHR42282">
    <property type="entry name" value="PANTOATE KINASE-RELATED"/>
    <property type="match status" value="1"/>
</dbReference>
<keyword evidence="1" id="KW-0173">Coenzyme A biosynthesis</keyword>
<keyword evidence="1" id="KW-0067">ATP-binding</keyword>
<evidence type="ECO:0000313" key="4">
    <source>
        <dbReference type="Proteomes" id="UP000008386"/>
    </source>
</evidence>
<dbReference type="InterPro" id="IPR020568">
    <property type="entry name" value="Ribosomal_Su5_D2-typ_SF"/>
</dbReference>
<feature type="domain" description="GHMP kinase N-terminal" evidence="2">
    <location>
        <begin position="76"/>
        <end position="151"/>
    </location>
</feature>